<protein>
    <submittedName>
        <fullName evidence="7">SAM domain-containing protein</fullName>
    </submittedName>
</protein>
<dbReference type="OrthoDB" id="297219at2759"/>
<dbReference type="PANTHER" id="PTHR13471:SF0">
    <property type="entry name" value="NUCLEAR EXOSOME REGULATOR NRDE2"/>
    <property type="match status" value="1"/>
</dbReference>
<dbReference type="GO" id="GO:0071013">
    <property type="term" value="C:catalytic step 2 spliceosome"/>
    <property type="evidence" value="ECO:0007669"/>
    <property type="project" value="TreeGrafter"/>
</dbReference>
<evidence type="ECO:0000256" key="1">
    <source>
        <dbReference type="ARBA" id="ARBA00004123"/>
    </source>
</evidence>
<dbReference type="Proteomes" id="UP000272942">
    <property type="component" value="Unassembled WGS sequence"/>
</dbReference>
<reference evidence="5 6" key="2">
    <citation type="submission" date="2018-11" db="EMBL/GenBank/DDBJ databases">
        <authorList>
            <consortium name="Pathogen Informatics"/>
        </authorList>
    </citation>
    <scope>NUCLEOTIDE SEQUENCE [LARGE SCALE GENOMIC DNA]</scope>
    <source>
        <strain evidence="5 6">Egypt</strain>
    </source>
</reference>
<evidence type="ECO:0000256" key="4">
    <source>
        <dbReference type="SAM" id="MobiDB-lite"/>
    </source>
</evidence>
<dbReference type="EMBL" id="UZAN01074779">
    <property type="protein sequence ID" value="VDP95611.1"/>
    <property type="molecule type" value="Genomic_DNA"/>
</dbReference>
<evidence type="ECO:0000256" key="3">
    <source>
        <dbReference type="ARBA" id="ARBA00023242"/>
    </source>
</evidence>
<keyword evidence="6" id="KW-1185">Reference proteome</keyword>
<dbReference type="GO" id="GO:0031048">
    <property type="term" value="P:regulatory ncRNA-mediated heterochromatin formation"/>
    <property type="evidence" value="ECO:0007669"/>
    <property type="project" value="TreeGrafter"/>
</dbReference>
<keyword evidence="3" id="KW-0539">Nucleus</keyword>
<sequence length="243" mass="27362">MFPSASPASVGLESKRPEDESESFAPPERIEDSRNRSPPKRENRKPKTFKPGKEDIFLEDVPGLSLDRAFYEDRSSNREIYRHGCIYEKQVAMFKQKLKARILGFQNLRICDLADTEGSSNKKTGKKSRYFSKSNRSAIAKPPIPLPDVPSESIKEAFVPVIPFSESHSTCPSGTGETLTMCETLNRTVYDKPNDLKSWLDLLELHGKEASFLHLSEGSYANRDDLNPGDRLVVIQKQLAIAE</sequence>
<evidence type="ECO:0000256" key="2">
    <source>
        <dbReference type="ARBA" id="ARBA00009265"/>
    </source>
</evidence>
<dbReference type="GO" id="GO:1902369">
    <property type="term" value="P:negative regulation of RNA catabolic process"/>
    <property type="evidence" value="ECO:0007669"/>
    <property type="project" value="TreeGrafter"/>
</dbReference>
<dbReference type="AlphaFoldDB" id="A0A183BFY8"/>
<dbReference type="InterPro" id="IPR013633">
    <property type="entry name" value="NRDE-2"/>
</dbReference>
<feature type="region of interest" description="Disordered" evidence="4">
    <location>
        <begin position="1"/>
        <end position="54"/>
    </location>
</feature>
<dbReference type="WBParaSite" id="ECPE_0001817201-mRNA-1">
    <property type="protein sequence ID" value="ECPE_0001817201-mRNA-1"/>
    <property type="gene ID" value="ECPE_0001817201"/>
</dbReference>
<reference evidence="7" key="1">
    <citation type="submission" date="2016-06" db="UniProtKB">
        <authorList>
            <consortium name="WormBaseParasite"/>
        </authorList>
    </citation>
    <scope>IDENTIFICATION</scope>
</reference>
<name>A0A183BFY8_9TREM</name>
<evidence type="ECO:0000313" key="6">
    <source>
        <dbReference type="Proteomes" id="UP000272942"/>
    </source>
</evidence>
<comment type="subcellular location">
    <subcellularLocation>
        <location evidence="1">Nucleus</location>
    </subcellularLocation>
</comment>
<proteinExistence type="inferred from homology"/>
<organism evidence="7">
    <name type="scientific">Echinostoma caproni</name>
    <dbReference type="NCBI Taxonomy" id="27848"/>
    <lineage>
        <taxon>Eukaryota</taxon>
        <taxon>Metazoa</taxon>
        <taxon>Spiralia</taxon>
        <taxon>Lophotrochozoa</taxon>
        <taxon>Platyhelminthes</taxon>
        <taxon>Trematoda</taxon>
        <taxon>Digenea</taxon>
        <taxon>Plagiorchiida</taxon>
        <taxon>Echinostomata</taxon>
        <taxon>Echinostomatoidea</taxon>
        <taxon>Echinostomatidae</taxon>
        <taxon>Echinostoma</taxon>
    </lineage>
</organism>
<evidence type="ECO:0000313" key="7">
    <source>
        <dbReference type="WBParaSite" id="ECPE_0001817201-mRNA-1"/>
    </source>
</evidence>
<evidence type="ECO:0000313" key="5">
    <source>
        <dbReference type="EMBL" id="VDP95611.1"/>
    </source>
</evidence>
<dbReference type="PANTHER" id="PTHR13471">
    <property type="entry name" value="TETRATRICOPEPTIDE-LIKE HELICAL"/>
    <property type="match status" value="1"/>
</dbReference>
<comment type="similarity">
    <text evidence="2">Belongs to the NRDE2 family.</text>
</comment>
<accession>A0A183BFY8</accession>
<feature type="compositionally biased region" description="Basic and acidic residues" evidence="4">
    <location>
        <begin position="28"/>
        <end position="41"/>
    </location>
</feature>
<gene>
    <name evidence="5" type="ORF">ECPE_LOCUS18124</name>
</gene>